<dbReference type="InterPro" id="IPR003594">
    <property type="entry name" value="HATPase_dom"/>
</dbReference>
<dbReference type="GO" id="GO:0005524">
    <property type="term" value="F:ATP binding"/>
    <property type="evidence" value="ECO:0007669"/>
    <property type="project" value="UniProtKB-KW"/>
</dbReference>
<dbReference type="AlphaFoldDB" id="A0AAE6FSJ2"/>
<evidence type="ECO:0000256" key="11">
    <source>
        <dbReference type="ARBA" id="ARBA00037696"/>
    </source>
</evidence>
<evidence type="ECO:0000256" key="7">
    <source>
        <dbReference type="ARBA" id="ARBA00022801"/>
    </source>
</evidence>
<keyword evidence="18" id="KW-1185">Reference proteome</keyword>
<proteinExistence type="predicted"/>
<dbReference type="GO" id="GO:0006355">
    <property type="term" value="P:regulation of DNA-templated transcription"/>
    <property type="evidence" value="ECO:0007669"/>
    <property type="project" value="InterPro"/>
</dbReference>
<evidence type="ECO:0000259" key="16">
    <source>
        <dbReference type="PROSITE" id="PS50112"/>
    </source>
</evidence>
<sequence>MKKNTIPSLTPELKGIEHLASAVLLCDVEGHILYMNPSAEILFGLSAKHIYKMSLDEVFPYADILKLAISQALNNDTPYREHEFLITTLKHQSFSVTCTITPIQSDSIRYILEFQQMDQQLRIAKEERMLIQQQANSELIRNLAHEIRNPLGGLRGAAQLLEHELPDPSLKEYTQVIIKEADRLQSLMDRLLVPHQKPKYEPTNIHEVLERVRSLLLAESPDEIKIQRDYDTSLPDIIGDREKLIQAVLNIARNAVQAMHEKQQHGLIIFKTRAERQIMLAKKRYRVGIKLDIIDNGPGIPPGIRDKIFYPLVSGREGGSGLGLSLAQTYVSQHQGMIECKSEPGQTIFTILLPIKDLDTKEIPVHNNQESQGSSL</sequence>
<dbReference type="InterPro" id="IPR036097">
    <property type="entry name" value="HisK_dim/P_sf"/>
</dbReference>
<dbReference type="CDD" id="cd00082">
    <property type="entry name" value="HisKA"/>
    <property type="match status" value="1"/>
</dbReference>
<dbReference type="SMART" id="SM00387">
    <property type="entry name" value="HATPase_c"/>
    <property type="match status" value="1"/>
</dbReference>
<evidence type="ECO:0000256" key="12">
    <source>
        <dbReference type="ARBA" id="ARBA00039567"/>
    </source>
</evidence>
<dbReference type="PANTHER" id="PTHR43065">
    <property type="entry name" value="SENSOR HISTIDINE KINASE"/>
    <property type="match status" value="1"/>
</dbReference>
<dbReference type="InterPro" id="IPR003661">
    <property type="entry name" value="HisK_dim/P_dom"/>
</dbReference>
<evidence type="ECO:0000256" key="2">
    <source>
        <dbReference type="ARBA" id="ARBA00012438"/>
    </source>
</evidence>
<dbReference type="InterPro" id="IPR035965">
    <property type="entry name" value="PAS-like_dom_sf"/>
</dbReference>
<keyword evidence="8" id="KW-0067">ATP-binding</keyword>
<evidence type="ECO:0000256" key="3">
    <source>
        <dbReference type="ARBA" id="ARBA00022553"/>
    </source>
</evidence>
<dbReference type="GO" id="GO:0000155">
    <property type="term" value="F:phosphorelay sensor kinase activity"/>
    <property type="evidence" value="ECO:0007669"/>
    <property type="project" value="InterPro"/>
</dbReference>
<keyword evidence="10" id="KW-0535">Nitrogen fixation</keyword>
<dbReference type="NCBIfam" id="NF008293">
    <property type="entry name" value="PRK11073.1"/>
    <property type="match status" value="1"/>
</dbReference>
<evidence type="ECO:0000313" key="18">
    <source>
        <dbReference type="Proteomes" id="UP000312102"/>
    </source>
</evidence>
<evidence type="ECO:0000256" key="13">
    <source>
        <dbReference type="ARBA" id="ARBA00042313"/>
    </source>
</evidence>
<organism evidence="17 18">
    <name type="scientific">Candidatus Methylopumilus rimovensis</name>
    <dbReference type="NCBI Taxonomy" id="2588535"/>
    <lineage>
        <taxon>Bacteria</taxon>
        <taxon>Pseudomonadati</taxon>
        <taxon>Pseudomonadota</taxon>
        <taxon>Betaproteobacteria</taxon>
        <taxon>Nitrosomonadales</taxon>
        <taxon>Methylophilaceae</taxon>
        <taxon>Candidatus Methylopumilus</taxon>
    </lineage>
</organism>
<evidence type="ECO:0000256" key="14">
    <source>
        <dbReference type="ARBA" id="ARBA00043094"/>
    </source>
</evidence>
<dbReference type="GO" id="GO:0016787">
    <property type="term" value="F:hydrolase activity"/>
    <property type="evidence" value="ECO:0007669"/>
    <property type="project" value="UniProtKB-KW"/>
</dbReference>
<evidence type="ECO:0000256" key="4">
    <source>
        <dbReference type="ARBA" id="ARBA00022679"/>
    </source>
</evidence>
<dbReference type="Gene3D" id="3.30.450.20">
    <property type="entry name" value="PAS domain"/>
    <property type="match status" value="1"/>
</dbReference>
<feature type="domain" description="Histidine kinase" evidence="15">
    <location>
        <begin position="142"/>
        <end position="357"/>
    </location>
</feature>
<dbReference type="InterPro" id="IPR000014">
    <property type="entry name" value="PAS"/>
</dbReference>
<dbReference type="InterPro" id="IPR036890">
    <property type="entry name" value="HATPase_C_sf"/>
</dbReference>
<dbReference type="KEGG" id="mrk:FIT61_00875"/>
<feature type="domain" description="PAS" evidence="16">
    <location>
        <begin position="16"/>
        <end position="50"/>
    </location>
</feature>
<dbReference type="NCBIfam" id="TIGR00229">
    <property type="entry name" value="sensory_box"/>
    <property type="match status" value="1"/>
</dbReference>
<dbReference type="RefSeq" id="WP_139882628.1">
    <property type="nucleotide sequence ID" value="NZ_CP040986.1"/>
</dbReference>
<dbReference type="PANTHER" id="PTHR43065:SF16">
    <property type="entry name" value="SENSORY HISTIDINE KINASE_PHOSPHATASE NTRB"/>
    <property type="match status" value="1"/>
</dbReference>
<name>A0AAE6FSJ2_9PROT</name>
<dbReference type="EMBL" id="CP040986">
    <property type="protein sequence ID" value="QDD13046.1"/>
    <property type="molecule type" value="Genomic_DNA"/>
</dbReference>
<keyword evidence="3" id="KW-0597">Phosphoprotein</keyword>
<keyword evidence="4" id="KW-0808">Transferase</keyword>
<evidence type="ECO:0000259" key="15">
    <source>
        <dbReference type="PROSITE" id="PS50109"/>
    </source>
</evidence>
<dbReference type="PROSITE" id="PS50112">
    <property type="entry name" value="PAS"/>
    <property type="match status" value="1"/>
</dbReference>
<dbReference type="Pfam" id="PF00512">
    <property type="entry name" value="HisKA"/>
    <property type="match status" value="1"/>
</dbReference>
<dbReference type="Proteomes" id="UP000312102">
    <property type="component" value="Chromosome"/>
</dbReference>
<comment type="catalytic activity">
    <reaction evidence="1">
        <text>ATP + protein L-histidine = ADP + protein N-phospho-L-histidine.</text>
        <dbReference type="EC" id="2.7.13.3"/>
    </reaction>
</comment>
<dbReference type="CDD" id="cd00130">
    <property type="entry name" value="PAS"/>
    <property type="match status" value="1"/>
</dbReference>
<dbReference type="Gene3D" id="1.10.287.130">
    <property type="match status" value="1"/>
</dbReference>
<keyword evidence="5" id="KW-0547">Nucleotide-binding</keyword>
<evidence type="ECO:0000256" key="1">
    <source>
        <dbReference type="ARBA" id="ARBA00000085"/>
    </source>
</evidence>
<dbReference type="InterPro" id="IPR005467">
    <property type="entry name" value="His_kinase_dom"/>
</dbReference>
<dbReference type="InterPro" id="IPR004358">
    <property type="entry name" value="Sig_transdc_His_kin-like_C"/>
</dbReference>
<dbReference type="EC" id="2.7.13.3" evidence="2"/>
<dbReference type="SMART" id="SM00388">
    <property type="entry name" value="HisKA"/>
    <property type="match status" value="1"/>
</dbReference>
<gene>
    <name evidence="17" type="ORF">FIT61_00875</name>
</gene>
<dbReference type="InterPro" id="IPR013767">
    <property type="entry name" value="PAS_fold"/>
</dbReference>
<keyword evidence="7" id="KW-0378">Hydrolase</keyword>
<evidence type="ECO:0000256" key="5">
    <source>
        <dbReference type="ARBA" id="ARBA00022741"/>
    </source>
</evidence>
<dbReference type="PRINTS" id="PR00344">
    <property type="entry name" value="BCTRLSENSOR"/>
</dbReference>
<evidence type="ECO:0000256" key="8">
    <source>
        <dbReference type="ARBA" id="ARBA00022840"/>
    </source>
</evidence>
<dbReference type="SUPFAM" id="SSF55785">
    <property type="entry name" value="PYP-like sensor domain (PAS domain)"/>
    <property type="match status" value="1"/>
</dbReference>
<keyword evidence="6" id="KW-0418">Kinase</keyword>
<dbReference type="Pfam" id="PF02518">
    <property type="entry name" value="HATPase_c"/>
    <property type="match status" value="1"/>
</dbReference>
<dbReference type="SUPFAM" id="SSF47384">
    <property type="entry name" value="Homodimeric domain of signal transducing histidine kinase"/>
    <property type="match status" value="1"/>
</dbReference>
<evidence type="ECO:0000256" key="9">
    <source>
        <dbReference type="ARBA" id="ARBA00023012"/>
    </source>
</evidence>
<evidence type="ECO:0000256" key="6">
    <source>
        <dbReference type="ARBA" id="ARBA00022777"/>
    </source>
</evidence>
<dbReference type="SUPFAM" id="SSF55874">
    <property type="entry name" value="ATPase domain of HSP90 chaperone/DNA topoisomerase II/histidine kinase"/>
    <property type="match status" value="1"/>
</dbReference>
<dbReference type="PROSITE" id="PS50109">
    <property type="entry name" value="HIS_KIN"/>
    <property type="match status" value="1"/>
</dbReference>
<evidence type="ECO:0000313" key="17">
    <source>
        <dbReference type="EMBL" id="QDD13046.1"/>
    </source>
</evidence>
<comment type="function">
    <text evidence="11">Member of the two-component regulatory system NtrB/NtrC, which controls expression of the nitrogen-regulated (ntr) genes in response to nitrogen limitation. Under conditions of nitrogen limitation, NtrB autophosphorylates and transfers the phosphoryl group to NtrC. In the presence of nitrogen, acts as a phosphatase that dephosphorylates and inactivates NtrC.</text>
</comment>
<dbReference type="Gene3D" id="3.30.565.10">
    <property type="entry name" value="Histidine kinase-like ATPase, C-terminal domain"/>
    <property type="match status" value="1"/>
</dbReference>
<protein>
    <recommendedName>
        <fullName evidence="12">Sensory histidine kinase/phosphatase NtrB</fullName>
        <ecNumber evidence="2">2.7.13.3</ecNumber>
    </recommendedName>
    <alternativeName>
        <fullName evidence="13">Nitrogen regulation protein NR(II)</fullName>
    </alternativeName>
    <alternativeName>
        <fullName evidence="14">Nitrogen regulator II</fullName>
    </alternativeName>
</protein>
<evidence type="ECO:0000256" key="10">
    <source>
        <dbReference type="ARBA" id="ARBA00023231"/>
    </source>
</evidence>
<dbReference type="Pfam" id="PF00989">
    <property type="entry name" value="PAS"/>
    <property type="match status" value="1"/>
</dbReference>
<accession>A0AAE6FSJ2</accession>
<keyword evidence="9" id="KW-0902">Two-component regulatory system</keyword>
<reference evidence="17 18" key="1">
    <citation type="journal article" date="2019" name="ISME J.">
        <title>Evolution in action: habitat transition from sediment to the pelagial leads to genome streamlining in Methylophilaceae.</title>
        <authorList>
            <person name="Salcher M."/>
            <person name="Schaefle D."/>
            <person name="Kaspar M."/>
            <person name="Neuenschwander S.M."/>
            <person name="Ghai R."/>
        </authorList>
    </citation>
    <scope>NUCLEOTIDE SEQUENCE [LARGE SCALE GENOMIC DNA]</scope>
    <source>
        <strain evidence="17 18">MMS-RI-1</strain>
    </source>
</reference>
<dbReference type="SMART" id="SM00091">
    <property type="entry name" value="PAS"/>
    <property type="match status" value="1"/>
</dbReference>